<sequence>MLPQRYLNVDLFIIKTLNLNPAIINTRSLQSRKQMLHGSNSEPVLAQRGAQRRDLSELDGGGNRTATKFEVPASRSELRPQPHRRNLPRMQTHAVPLHASR</sequence>
<reference evidence="2 3" key="1">
    <citation type="journal article" date="2023" name="Life. Sci Alliance">
        <title>Evolutionary insights into 3D genome organization and epigenetic landscape of Vigna mungo.</title>
        <authorList>
            <person name="Junaid A."/>
            <person name="Singh B."/>
            <person name="Bhatia S."/>
        </authorList>
    </citation>
    <scope>NUCLEOTIDE SEQUENCE [LARGE SCALE GENOMIC DNA]</scope>
    <source>
        <strain evidence="2">Urdbean</strain>
    </source>
</reference>
<accession>A0AAQ3NNG3</accession>
<name>A0AAQ3NNG3_VIGMU</name>
<proteinExistence type="predicted"/>
<dbReference type="EMBL" id="CP144696">
    <property type="protein sequence ID" value="WVZ11588.1"/>
    <property type="molecule type" value="Genomic_DNA"/>
</dbReference>
<evidence type="ECO:0000313" key="2">
    <source>
        <dbReference type="EMBL" id="WVZ11588.1"/>
    </source>
</evidence>
<evidence type="ECO:0000256" key="1">
    <source>
        <dbReference type="SAM" id="MobiDB-lite"/>
    </source>
</evidence>
<evidence type="ECO:0000313" key="3">
    <source>
        <dbReference type="Proteomes" id="UP001374535"/>
    </source>
</evidence>
<dbReference type="AlphaFoldDB" id="A0AAQ3NNG3"/>
<feature type="compositionally biased region" description="Polar residues" evidence="1">
    <location>
        <begin position="32"/>
        <end position="42"/>
    </location>
</feature>
<keyword evidence="3" id="KW-1185">Reference proteome</keyword>
<feature type="region of interest" description="Disordered" evidence="1">
    <location>
        <begin position="32"/>
        <end position="101"/>
    </location>
</feature>
<gene>
    <name evidence="2" type="ORF">V8G54_016118</name>
</gene>
<dbReference type="Proteomes" id="UP001374535">
    <property type="component" value="Chromosome 5"/>
</dbReference>
<protein>
    <submittedName>
        <fullName evidence="2">Uncharacterized protein</fullName>
    </submittedName>
</protein>
<organism evidence="2 3">
    <name type="scientific">Vigna mungo</name>
    <name type="common">Black gram</name>
    <name type="synonym">Phaseolus mungo</name>
    <dbReference type="NCBI Taxonomy" id="3915"/>
    <lineage>
        <taxon>Eukaryota</taxon>
        <taxon>Viridiplantae</taxon>
        <taxon>Streptophyta</taxon>
        <taxon>Embryophyta</taxon>
        <taxon>Tracheophyta</taxon>
        <taxon>Spermatophyta</taxon>
        <taxon>Magnoliopsida</taxon>
        <taxon>eudicotyledons</taxon>
        <taxon>Gunneridae</taxon>
        <taxon>Pentapetalae</taxon>
        <taxon>rosids</taxon>
        <taxon>fabids</taxon>
        <taxon>Fabales</taxon>
        <taxon>Fabaceae</taxon>
        <taxon>Papilionoideae</taxon>
        <taxon>50 kb inversion clade</taxon>
        <taxon>NPAAA clade</taxon>
        <taxon>indigoferoid/millettioid clade</taxon>
        <taxon>Phaseoleae</taxon>
        <taxon>Vigna</taxon>
    </lineage>
</organism>